<accession>X0Y602</accession>
<proteinExistence type="predicted"/>
<organism evidence="1">
    <name type="scientific">marine sediment metagenome</name>
    <dbReference type="NCBI Taxonomy" id="412755"/>
    <lineage>
        <taxon>unclassified sequences</taxon>
        <taxon>metagenomes</taxon>
        <taxon>ecological metagenomes</taxon>
    </lineage>
</organism>
<gene>
    <name evidence="1" type="ORF">S01H1_81646</name>
</gene>
<name>X0Y602_9ZZZZ</name>
<protein>
    <submittedName>
        <fullName evidence="1">Uncharacterized protein</fullName>
    </submittedName>
</protein>
<comment type="caution">
    <text evidence="1">The sequence shown here is derived from an EMBL/GenBank/DDBJ whole genome shotgun (WGS) entry which is preliminary data.</text>
</comment>
<evidence type="ECO:0000313" key="1">
    <source>
        <dbReference type="EMBL" id="GAG44118.1"/>
    </source>
</evidence>
<feature type="non-terminal residue" evidence="1">
    <location>
        <position position="33"/>
    </location>
</feature>
<dbReference type="EMBL" id="BARS01055273">
    <property type="protein sequence ID" value="GAG44118.1"/>
    <property type="molecule type" value="Genomic_DNA"/>
</dbReference>
<dbReference type="AlphaFoldDB" id="X0Y602"/>
<reference evidence="1" key="1">
    <citation type="journal article" date="2014" name="Front. Microbiol.">
        <title>High frequency of phylogenetically diverse reductive dehalogenase-homologous genes in deep subseafloor sedimentary metagenomes.</title>
        <authorList>
            <person name="Kawai M."/>
            <person name="Futagami T."/>
            <person name="Toyoda A."/>
            <person name="Takaki Y."/>
            <person name="Nishi S."/>
            <person name="Hori S."/>
            <person name="Arai W."/>
            <person name="Tsubouchi T."/>
            <person name="Morono Y."/>
            <person name="Uchiyama I."/>
            <person name="Ito T."/>
            <person name="Fujiyama A."/>
            <person name="Inagaki F."/>
            <person name="Takami H."/>
        </authorList>
    </citation>
    <scope>NUCLEOTIDE SEQUENCE</scope>
    <source>
        <strain evidence="1">Expedition CK06-06</strain>
    </source>
</reference>
<sequence>MAISMSVLLLTVRAPLTRPTPVTPPTIACDVET</sequence>